<name>A0A375IRN7_9BURK</name>
<evidence type="ECO:0000313" key="2">
    <source>
        <dbReference type="Proteomes" id="UP000255505"/>
    </source>
</evidence>
<protein>
    <submittedName>
        <fullName evidence="1">Uncharacterized protein</fullName>
    </submittedName>
</protein>
<sequence>MRCPSLAARSCIQANTPCLCFRLKLHLFDLEHDVLYGLSLVKALKREIHATA</sequence>
<dbReference type="EMBL" id="LT991978">
    <property type="protein sequence ID" value="SPK77353.1"/>
    <property type="molecule type" value="Genomic_DNA"/>
</dbReference>
<keyword evidence="1" id="KW-0614">Plasmid</keyword>
<dbReference type="AlphaFoldDB" id="A0A375IRN7"/>
<dbReference type="Proteomes" id="UP000255505">
    <property type="component" value="Plasmid III"/>
</dbReference>
<evidence type="ECO:0000313" key="1">
    <source>
        <dbReference type="EMBL" id="SPK77353.1"/>
    </source>
</evidence>
<geneLocation type="plasmid" evidence="1">
    <name>III</name>
</geneLocation>
<organism evidence="1 2">
    <name type="scientific">Cupriavidus taiwanensis</name>
    <dbReference type="NCBI Taxonomy" id="164546"/>
    <lineage>
        <taxon>Bacteria</taxon>
        <taxon>Pseudomonadati</taxon>
        <taxon>Pseudomonadota</taxon>
        <taxon>Betaproteobacteria</taxon>
        <taxon>Burkholderiales</taxon>
        <taxon>Burkholderiaceae</taxon>
        <taxon>Cupriavidus</taxon>
    </lineage>
</organism>
<accession>A0A375IRN7</accession>
<reference evidence="1 2" key="1">
    <citation type="submission" date="2018-01" db="EMBL/GenBank/DDBJ databases">
        <authorList>
            <person name="Gaut B.S."/>
            <person name="Morton B.R."/>
            <person name="Clegg M.T."/>
            <person name="Duvall M.R."/>
        </authorList>
    </citation>
    <scope>NUCLEOTIDE SEQUENCE [LARGE SCALE GENOMIC DNA]</scope>
    <source>
        <strain evidence="1">Cupriavidus taiwanensis LMG 19425</strain>
        <plasmid evidence="2">Plasmid iii</plasmid>
    </source>
</reference>
<proteinExistence type="predicted"/>
<gene>
    <name evidence="1" type="ORF">CT19425_P30202</name>
</gene>